<evidence type="ECO:0000256" key="4">
    <source>
        <dbReference type="SAM" id="Phobius"/>
    </source>
</evidence>
<dbReference type="PANTHER" id="PTHR11360">
    <property type="entry name" value="MONOCARBOXYLATE TRANSPORTER"/>
    <property type="match status" value="1"/>
</dbReference>
<feature type="transmembrane region" description="Helical" evidence="4">
    <location>
        <begin position="293"/>
        <end position="311"/>
    </location>
</feature>
<keyword evidence="3 4" id="KW-0472">Membrane</keyword>
<dbReference type="Proteomes" id="UP000294914">
    <property type="component" value="Unassembled WGS sequence"/>
</dbReference>
<dbReference type="InterPro" id="IPR011701">
    <property type="entry name" value="MFS"/>
</dbReference>
<dbReference type="SUPFAM" id="SSF103473">
    <property type="entry name" value="MFS general substrate transporter"/>
    <property type="match status" value="1"/>
</dbReference>
<dbReference type="EMBL" id="SOQX01000006">
    <property type="protein sequence ID" value="TDX99995.1"/>
    <property type="molecule type" value="Genomic_DNA"/>
</dbReference>
<feature type="transmembrane region" description="Helical" evidence="4">
    <location>
        <begin position="351"/>
        <end position="370"/>
    </location>
</feature>
<gene>
    <name evidence="6" type="ORF">EDC23_2156</name>
</gene>
<feature type="transmembrane region" description="Helical" evidence="4">
    <location>
        <begin position="20"/>
        <end position="39"/>
    </location>
</feature>
<evidence type="ECO:0000313" key="6">
    <source>
        <dbReference type="EMBL" id="TDX99995.1"/>
    </source>
</evidence>
<dbReference type="InterPro" id="IPR020846">
    <property type="entry name" value="MFS_dom"/>
</dbReference>
<dbReference type="OrthoDB" id="1404228at2"/>
<feature type="transmembrane region" description="Helical" evidence="4">
    <location>
        <begin position="145"/>
        <end position="170"/>
    </location>
</feature>
<feature type="transmembrane region" description="Helical" evidence="4">
    <location>
        <begin position="382"/>
        <end position="402"/>
    </location>
</feature>
<dbReference type="InterPro" id="IPR036259">
    <property type="entry name" value="MFS_trans_sf"/>
</dbReference>
<evidence type="ECO:0000256" key="2">
    <source>
        <dbReference type="ARBA" id="ARBA00022989"/>
    </source>
</evidence>
<dbReference type="RefSeq" id="WP_134084371.1">
    <property type="nucleotide sequence ID" value="NZ_SOQX01000006.1"/>
</dbReference>
<dbReference type="PANTHER" id="PTHR11360:SF308">
    <property type="entry name" value="BLL3089 PROTEIN"/>
    <property type="match status" value="1"/>
</dbReference>
<accession>A0A4R8IHA9</accession>
<sequence length="409" mass="43769">MPKRLLPRDYLAFLWAHRRLLAFGLLTAMLSGFGQTFYIGLFNPQLRESFNLGHGELGLVYGGATLASALLLTWLGKLYDRSDLRWFLSGAALLLITGCLLLGVSNGLVALLLALFLLRLGGQGLMTHIALTTMAQRFHGGRGKAVSIAAMGLPLAEAVFPATAVAALAYLHWRELWLLGSVVVLVLFLPLLLWLLKGAHGGELPVESRESHYARDWSRREVVRDWRFLLLVPAAVAAPFTVTIAFFHQIPLAETKGWTTELVASGLALFAVGHVAGLLGAGPLVDRLTATRLFVPSLLPLIAAMAVLAGFDATWAALLWPALLGLGLGFNSSALTPLLAERYGLAHLGAIRALLQAIMILSTAIGPPLLGALLDRGLHTDLLAGMIGTGILIASILAAIALSRRTKTR</sequence>
<keyword evidence="7" id="KW-1185">Reference proteome</keyword>
<evidence type="ECO:0000256" key="1">
    <source>
        <dbReference type="ARBA" id="ARBA00022692"/>
    </source>
</evidence>
<feature type="transmembrane region" description="Helical" evidence="4">
    <location>
        <begin position="262"/>
        <end position="281"/>
    </location>
</feature>
<reference evidence="6 7" key="1">
    <citation type="submission" date="2019-03" db="EMBL/GenBank/DDBJ databases">
        <title>Genomic Encyclopedia of Type Strains, Phase IV (KMG-IV): sequencing the most valuable type-strain genomes for metagenomic binning, comparative biology and taxonomic classification.</title>
        <authorList>
            <person name="Goeker M."/>
        </authorList>
    </citation>
    <scope>NUCLEOTIDE SEQUENCE [LARGE SCALE GENOMIC DNA]</scope>
    <source>
        <strain evidence="6 7">DSM 16326</strain>
    </source>
</reference>
<feature type="transmembrane region" description="Helical" evidence="4">
    <location>
        <begin position="110"/>
        <end position="133"/>
    </location>
</feature>
<dbReference type="Pfam" id="PF07690">
    <property type="entry name" value="MFS_1"/>
    <property type="match status" value="1"/>
</dbReference>
<feature type="transmembrane region" description="Helical" evidence="4">
    <location>
        <begin position="86"/>
        <end position="104"/>
    </location>
</feature>
<dbReference type="PROSITE" id="PS50850">
    <property type="entry name" value="MFS"/>
    <property type="match status" value="1"/>
</dbReference>
<dbReference type="Gene3D" id="1.20.1250.20">
    <property type="entry name" value="MFS general substrate transporter like domains"/>
    <property type="match status" value="1"/>
</dbReference>
<feature type="transmembrane region" description="Helical" evidence="4">
    <location>
        <begin position="228"/>
        <end position="250"/>
    </location>
</feature>
<dbReference type="InterPro" id="IPR050327">
    <property type="entry name" value="Proton-linked_MCT"/>
</dbReference>
<name>A0A4R8IHA9_9GAMM</name>
<feature type="transmembrane region" description="Helical" evidence="4">
    <location>
        <begin position="317"/>
        <end position="339"/>
    </location>
</feature>
<keyword evidence="2 4" id="KW-1133">Transmembrane helix</keyword>
<protein>
    <submittedName>
        <fullName evidence="6">Putative MFS family arabinose efflux permease</fullName>
    </submittedName>
</protein>
<organism evidence="6 7">
    <name type="scientific">Thiohalophilus thiocyanatoxydans</name>
    <dbReference type="NCBI Taxonomy" id="381308"/>
    <lineage>
        <taxon>Bacteria</taxon>
        <taxon>Pseudomonadati</taxon>
        <taxon>Pseudomonadota</taxon>
        <taxon>Gammaproteobacteria</taxon>
        <taxon>Thiohalomonadales</taxon>
        <taxon>Thiohalophilaceae</taxon>
        <taxon>Thiohalophilus</taxon>
    </lineage>
</organism>
<evidence type="ECO:0000259" key="5">
    <source>
        <dbReference type="PROSITE" id="PS50850"/>
    </source>
</evidence>
<feature type="transmembrane region" description="Helical" evidence="4">
    <location>
        <begin position="176"/>
        <end position="196"/>
    </location>
</feature>
<evidence type="ECO:0000256" key="3">
    <source>
        <dbReference type="ARBA" id="ARBA00023136"/>
    </source>
</evidence>
<keyword evidence="1 4" id="KW-0812">Transmembrane</keyword>
<feature type="transmembrane region" description="Helical" evidence="4">
    <location>
        <begin position="59"/>
        <end position="79"/>
    </location>
</feature>
<dbReference type="AlphaFoldDB" id="A0A4R8IHA9"/>
<proteinExistence type="predicted"/>
<dbReference type="GO" id="GO:0022857">
    <property type="term" value="F:transmembrane transporter activity"/>
    <property type="evidence" value="ECO:0007669"/>
    <property type="project" value="InterPro"/>
</dbReference>
<comment type="caution">
    <text evidence="6">The sequence shown here is derived from an EMBL/GenBank/DDBJ whole genome shotgun (WGS) entry which is preliminary data.</text>
</comment>
<evidence type="ECO:0000313" key="7">
    <source>
        <dbReference type="Proteomes" id="UP000294914"/>
    </source>
</evidence>
<feature type="domain" description="Major facilitator superfamily (MFS) profile" evidence="5">
    <location>
        <begin position="20"/>
        <end position="407"/>
    </location>
</feature>